<name>A0A6L2LUI6_TANCI</name>
<dbReference type="CDD" id="cd00303">
    <property type="entry name" value="retropepsin_like"/>
    <property type="match status" value="1"/>
</dbReference>
<dbReference type="GO" id="GO:0003964">
    <property type="term" value="F:RNA-directed DNA polymerase activity"/>
    <property type="evidence" value="ECO:0007669"/>
    <property type="project" value="UniProtKB-KW"/>
</dbReference>
<gene>
    <name evidence="2" type="ORF">Tci_035783</name>
</gene>
<feature type="region of interest" description="Disordered" evidence="1">
    <location>
        <begin position="685"/>
        <end position="724"/>
    </location>
</feature>
<dbReference type="PANTHER" id="PTHR33067:SF35">
    <property type="entry name" value="ASPARTIC PEPTIDASE DDI1-TYPE DOMAIN-CONTAINING PROTEIN"/>
    <property type="match status" value="1"/>
</dbReference>
<dbReference type="AlphaFoldDB" id="A0A6L2LUI6"/>
<reference evidence="2" key="1">
    <citation type="journal article" date="2019" name="Sci. Rep.">
        <title>Draft genome of Tanacetum cinerariifolium, the natural source of mosquito coil.</title>
        <authorList>
            <person name="Yamashiro T."/>
            <person name="Shiraishi A."/>
            <person name="Satake H."/>
            <person name="Nakayama K."/>
        </authorList>
    </citation>
    <scope>NUCLEOTIDE SEQUENCE</scope>
</reference>
<keyword evidence="2" id="KW-0695">RNA-directed DNA polymerase</keyword>
<sequence length="783" mass="88421">MADQRTMAELLRAPIEGYAEAIVVPLILAEQFKLKHSLISMMTSYQFFGLEKDNPHDHIRWFNKLTSTIKYKDVPNSAVKLMLFPFSLAGAARRWLEKEPPPSILTWEDLVSKFINEFFAPSRTTNLQISKLTHAVNQQTSAVTTAMTAILKQFQATPPPPFVKAVEEICVTCDGSGSLPSNTVANPKGELKAITTRSGIVLDGPSVPIPLSFINPEVDERVKETLTDQDLAEYTIKVPPPPLNINITLADALILMPKYRKMLKSLLSNKEKLQKLANTPLNENCSAVILKKLPKKLEDPGKFLIPCSFNELKCKALADLGVSINLMPLSIWKKLGLPELISTRMTLELANRAICTPAGIARDIFSSPYLRKTFLTDRSSLIDVHGEEMILRDGDDRLTLNMRHDTSSYSNQPQKESINLINVFNHSSEDFFEDLFSTNQPSGNPTFSSHPELTFLEVKDDIFDPKGGNVLLEKLLDLDFTKDLHPPHHVNPLSGSNTYSSSPNQLLKEFADELTLITFPPEYDNDLHLKDSIDQSNLADLNENLVDSMPEMFTDEHALDYSSSLIYDEYDDDLFEVESDTKNVYDDPFDSKEEKIKESADFGLRFYGTRRATKAHGHRTYDMANGKWKTVRPNVAQFYGVHVNVMRRAHTSGAEDEVYFATTLLDYEFEYESGDASINLNVDAGDDEEDEVEELAQPMGRDKAKGSKKKGVGSSGSSSSMNDKALTRLMVSELSMHNKRSMAMEKEEHLAYLEMRKRDVEIHERELAMQEYKQRQKDIMLYM</sequence>
<evidence type="ECO:0000256" key="1">
    <source>
        <dbReference type="SAM" id="MobiDB-lite"/>
    </source>
</evidence>
<comment type="caution">
    <text evidence="2">The sequence shown here is derived from an EMBL/GenBank/DDBJ whole genome shotgun (WGS) entry which is preliminary data.</text>
</comment>
<dbReference type="EMBL" id="BKCJ010004912">
    <property type="protein sequence ID" value="GEU63805.1"/>
    <property type="molecule type" value="Genomic_DNA"/>
</dbReference>
<feature type="compositionally biased region" description="Acidic residues" evidence="1">
    <location>
        <begin position="685"/>
        <end position="694"/>
    </location>
</feature>
<organism evidence="2">
    <name type="scientific">Tanacetum cinerariifolium</name>
    <name type="common">Dalmatian daisy</name>
    <name type="synonym">Chrysanthemum cinerariifolium</name>
    <dbReference type="NCBI Taxonomy" id="118510"/>
    <lineage>
        <taxon>Eukaryota</taxon>
        <taxon>Viridiplantae</taxon>
        <taxon>Streptophyta</taxon>
        <taxon>Embryophyta</taxon>
        <taxon>Tracheophyta</taxon>
        <taxon>Spermatophyta</taxon>
        <taxon>Magnoliopsida</taxon>
        <taxon>eudicotyledons</taxon>
        <taxon>Gunneridae</taxon>
        <taxon>Pentapetalae</taxon>
        <taxon>asterids</taxon>
        <taxon>campanulids</taxon>
        <taxon>Asterales</taxon>
        <taxon>Asteraceae</taxon>
        <taxon>Asteroideae</taxon>
        <taxon>Anthemideae</taxon>
        <taxon>Anthemidinae</taxon>
        <taxon>Tanacetum</taxon>
    </lineage>
</organism>
<keyword evidence="2" id="KW-0548">Nucleotidyltransferase</keyword>
<dbReference type="InterPro" id="IPR021109">
    <property type="entry name" value="Peptidase_aspartic_dom_sf"/>
</dbReference>
<evidence type="ECO:0000313" key="2">
    <source>
        <dbReference type="EMBL" id="GEU63805.1"/>
    </source>
</evidence>
<dbReference type="PANTHER" id="PTHR33067">
    <property type="entry name" value="RNA-DIRECTED DNA POLYMERASE-RELATED"/>
    <property type="match status" value="1"/>
</dbReference>
<keyword evidence="2" id="KW-0808">Transferase</keyword>
<protein>
    <submittedName>
        <fullName evidence="2">Reverse transcriptase domain-containing protein</fullName>
    </submittedName>
</protein>
<accession>A0A6L2LUI6</accession>
<proteinExistence type="predicted"/>
<dbReference type="Gene3D" id="2.40.70.10">
    <property type="entry name" value="Acid Proteases"/>
    <property type="match status" value="1"/>
</dbReference>